<feature type="region of interest" description="Disordered" evidence="2">
    <location>
        <begin position="259"/>
        <end position="289"/>
    </location>
</feature>
<feature type="coiled-coil region" evidence="1">
    <location>
        <begin position="459"/>
        <end position="504"/>
    </location>
</feature>
<feature type="region of interest" description="Disordered" evidence="2">
    <location>
        <begin position="72"/>
        <end position="130"/>
    </location>
</feature>
<name>A0AA39ZIF0_9PEZI</name>
<comment type="caution">
    <text evidence="3">The sequence shown here is derived from an EMBL/GenBank/DDBJ whole genome shotgun (WGS) entry which is preliminary data.</text>
</comment>
<feature type="region of interest" description="Disordered" evidence="2">
    <location>
        <begin position="511"/>
        <end position="532"/>
    </location>
</feature>
<gene>
    <name evidence="3" type="ORF">QBC41DRAFT_354361</name>
</gene>
<evidence type="ECO:0000313" key="4">
    <source>
        <dbReference type="Proteomes" id="UP001174997"/>
    </source>
</evidence>
<feature type="compositionally biased region" description="Polar residues" evidence="2">
    <location>
        <begin position="511"/>
        <end position="531"/>
    </location>
</feature>
<dbReference type="Proteomes" id="UP001174997">
    <property type="component" value="Unassembled WGS sequence"/>
</dbReference>
<proteinExistence type="predicted"/>
<reference evidence="3" key="1">
    <citation type="submission" date="2023-06" db="EMBL/GenBank/DDBJ databases">
        <title>Genome-scale phylogeny and comparative genomics of the fungal order Sordariales.</title>
        <authorList>
            <consortium name="Lawrence Berkeley National Laboratory"/>
            <person name="Hensen N."/>
            <person name="Bonometti L."/>
            <person name="Westerberg I."/>
            <person name="Brannstrom I.O."/>
            <person name="Guillou S."/>
            <person name="Cros-Aarteil S."/>
            <person name="Calhoun S."/>
            <person name="Haridas S."/>
            <person name="Kuo A."/>
            <person name="Mondo S."/>
            <person name="Pangilinan J."/>
            <person name="Riley R."/>
            <person name="Labutti K."/>
            <person name="Andreopoulos B."/>
            <person name="Lipzen A."/>
            <person name="Chen C."/>
            <person name="Yanf M."/>
            <person name="Daum C."/>
            <person name="Ng V."/>
            <person name="Clum A."/>
            <person name="Steindorff A."/>
            <person name="Ohm R."/>
            <person name="Martin F."/>
            <person name="Silar P."/>
            <person name="Natvig D."/>
            <person name="Lalanne C."/>
            <person name="Gautier V."/>
            <person name="Ament-Velasquez S.L."/>
            <person name="Kruys A."/>
            <person name="Hutchinson M.I."/>
            <person name="Powell A.J."/>
            <person name="Barry K."/>
            <person name="Miller A.N."/>
            <person name="Grigoriev I.V."/>
            <person name="Debuchy R."/>
            <person name="Gladieux P."/>
            <person name="Thoren M.H."/>
            <person name="Johannesson H."/>
        </authorList>
    </citation>
    <scope>NUCLEOTIDE SEQUENCE</scope>
    <source>
        <strain evidence="3">CBS 307.81</strain>
    </source>
</reference>
<evidence type="ECO:0000256" key="1">
    <source>
        <dbReference type="SAM" id="Coils"/>
    </source>
</evidence>
<sequence>MFVVLGGCQANSCHDFSRLPFQSTYTHHHCLHIIELFSRTLLSNHEQMAPLEQNTFVVVPNPVTFQQALAMDGPESKPPMTTKQAQKAYREANKLPKMTKAERLRQERAERERDRKEEEKLKASKRAKVLRDRKKERELELMEERRRQGLPLVTVRPSQPTLSTFFKGKGVSRKRDSGAYEADQSAMMEQAQDKENSTLVGSPSEPVSVKRQRLGETRSQQDPLLREENPAELLHPANSPEDILEALIDDFPTASQVARELEDDEPLVETTEPSPVRRGPPAFMKSSPLHKSVLKQALASSQRNLAPPLEALLDSLVDDDTEYVRPITSQDLVFSGQEVWDPDFEDDEPVLAIEGEGQPVVNDAIGDGSPCVPTVNSEPVGGPSAELGGRTEETLDGFTYSQFFSSSFKSVDEEVGQPQPLDNQPPCEDSTSKTPERPRSPQRFFGSSGNGIARLEAWVIRYNAEKEAEERRLEQVALEREQRLQAFMERSREEERLAEEAEAAAATTNLMSSQHGRTQNGESMAPLSQESDYGADLTLDNIELMDSMLVSMEAGSDDSDEYGPGFTLDNVEMLEAMVRRDA</sequence>
<protein>
    <submittedName>
        <fullName evidence="3">Uncharacterized protein</fullName>
    </submittedName>
</protein>
<feature type="region of interest" description="Disordered" evidence="2">
    <location>
        <begin position="160"/>
        <end position="236"/>
    </location>
</feature>
<dbReference type="EMBL" id="JAULSY010000022">
    <property type="protein sequence ID" value="KAK0671334.1"/>
    <property type="molecule type" value="Genomic_DNA"/>
</dbReference>
<accession>A0AA39ZIF0</accession>
<keyword evidence="1" id="KW-0175">Coiled coil</keyword>
<organism evidence="3 4">
    <name type="scientific">Cercophora samala</name>
    <dbReference type="NCBI Taxonomy" id="330535"/>
    <lineage>
        <taxon>Eukaryota</taxon>
        <taxon>Fungi</taxon>
        <taxon>Dikarya</taxon>
        <taxon>Ascomycota</taxon>
        <taxon>Pezizomycotina</taxon>
        <taxon>Sordariomycetes</taxon>
        <taxon>Sordariomycetidae</taxon>
        <taxon>Sordariales</taxon>
        <taxon>Lasiosphaeriaceae</taxon>
        <taxon>Cercophora</taxon>
    </lineage>
</organism>
<feature type="region of interest" description="Disordered" evidence="2">
    <location>
        <begin position="409"/>
        <end position="447"/>
    </location>
</feature>
<feature type="compositionally biased region" description="Basic and acidic residues" evidence="2">
    <location>
        <begin position="88"/>
        <end position="122"/>
    </location>
</feature>
<keyword evidence="4" id="KW-1185">Reference proteome</keyword>
<evidence type="ECO:0000256" key="2">
    <source>
        <dbReference type="SAM" id="MobiDB-lite"/>
    </source>
</evidence>
<dbReference type="AlphaFoldDB" id="A0AA39ZIF0"/>
<feature type="compositionally biased region" description="Basic and acidic residues" evidence="2">
    <location>
        <begin position="430"/>
        <end position="439"/>
    </location>
</feature>
<evidence type="ECO:0000313" key="3">
    <source>
        <dbReference type="EMBL" id="KAK0671334.1"/>
    </source>
</evidence>
<feature type="region of interest" description="Disordered" evidence="2">
    <location>
        <begin position="365"/>
        <end position="389"/>
    </location>
</feature>